<keyword evidence="4" id="KW-1185">Reference proteome</keyword>
<dbReference type="GO" id="GO:0006631">
    <property type="term" value="P:fatty acid metabolic process"/>
    <property type="evidence" value="ECO:0007669"/>
    <property type="project" value="TreeGrafter"/>
</dbReference>
<organism evidence="3 4">
    <name type="scientific">Dichomitus squalens</name>
    <dbReference type="NCBI Taxonomy" id="114155"/>
    <lineage>
        <taxon>Eukaryota</taxon>
        <taxon>Fungi</taxon>
        <taxon>Dikarya</taxon>
        <taxon>Basidiomycota</taxon>
        <taxon>Agaricomycotina</taxon>
        <taxon>Agaricomycetes</taxon>
        <taxon>Polyporales</taxon>
        <taxon>Polyporaceae</taxon>
        <taxon>Dichomitus</taxon>
    </lineage>
</organism>
<gene>
    <name evidence="3" type="ORF">BD310DRAFT_853008</name>
</gene>
<evidence type="ECO:0000256" key="1">
    <source>
        <dbReference type="ARBA" id="ARBA00006432"/>
    </source>
</evidence>
<reference evidence="3 4" key="1">
    <citation type="submission" date="2019-01" db="EMBL/GenBank/DDBJ databases">
        <title>Draft genome sequences of three monokaryotic isolates of the white-rot basidiomycete fungus Dichomitus squalens.</title>
        <authorList>
            <consortium name="DOE Joint Genome Institute"/>
            <person name="Lopez S.C."/>
            <person name="Andreopoulos B."/>
            <person name="Pangilinan J."/>
            <person name="Lipzen A."/>
            <person name="Riley R."/>
            <person name="Ahrendt S."/>
            <person name="Ng V."/>
            <person name="Barry K."/>
            <person name="Daum C."/>
            <person name="Grigoriev I.V."/>
            <person name="Hilden K.S."/>
            <person name="Makela M.R."/>
            <person name="de Vries R.P."/>
        </authorList>
    </citation>
    <scope>NUCLEOTIDE SEQUENCE [LARGE SCALE GENOMIC DNA]</scope>
    <source>
        <strain evidence="3 4">CBS 464.89</strain>
    </source>
</reference>
<evidence type="ECO:0000313" key="4">
    <source>
        <dbReference type="Proteomes" id="UP000292082"/>
    </source>
</evidence>
<dbReference type="PANTHER" id="PTHR43201:SF8">
    <property type="entry name" value="ACYL-COA SYNTHETASE FAMILY MEMBER 3"/>
    <property type="match status" value="1"/>
</dbReference>
<dbReference type="Proteomes" id="UP000292082">
    <property type="component" value="Unassembled WGS sequence"/>
</dbReference>
<dbReference type="AlphaFoldDB" id="A0A4Q9NYQ8"/>
<dbReference type="STRING" id="114155.A0A4Q9NYQ8"/>
<proteinExistence type="inferred from homology"/>
<dbReference type="EMBL" id="ML145136">
    <property type="protein sequence ID" value="TBU57507.1"/>
    <property type="molecule type" value="Genomic_DNA"/>
</dbReference>
<dbReference type="Pfam" id="PF23562">
    <property type="entry name" value="AMP-binding_C_3"/>
    <property type="match status" value="1"/>
</dbReference>
<accession>A0A4Q9NYQ8</accession>
<name>A0A4Q9NYQ8_9APHY</name>
<dbReference type="GO" id="GO:0031956">
    <property type="term" value="F:medium-chain fatty acid-CoA ligase activity"/>
    <property type="evidence" value="ECO:0007669"/>
    <property type="project" value="TreeGrafter"/>
</dbReference>
<evidence type="ECO:0000313" key="3">
    <source>
        <dbReference type="EMBL" id="TBU57507.1"/>
    </source>
</evidence>
<dbReference type="PANTHER" id="PTHR43201">
    <property type="entry name" value="ACYL-COA SYNTHETASE"/>
    <property type="match status" value="1"/>
</dbReference>
<dbReference type="InterPro" id="IPR042099">
    <property type="entry name" value="ANL_N_sf"/>
</dbReference>
<sequence length="542" mass="60164">MAFLKTHLQALEDRAAANPSLPIFKLPVYDSEGSLRAWMPVSYRQFKSDVEHFAAHLAKTLMADGIPPRSVVGLWSNGMSYVDVLYIYGIARAGYIPQLFSLRMPNPDVIYELLEKADGKAIIYEPELSDMLSNCPRPSYSAIDLRDVDISDALVPPMPHPTSTDDISMIFHTSGSTSGRPKLLPCTFKWLNAMVDKSARTSRPLRKDGQDVTVAMGSMCHIGQTFMFLASFQNGACTIQPKAVTFSTDELAHMITHGGLNRLNEFPAFFAVHVRAARQNPKVLELLRSLDEILYSGQPMPREDEEWAYAQGLPLRNLFGSTECGAMLLSIRGGGVASPALRPIEGTSYGFFPVEESFDQDDADESEYSNANERLLELVILADSPDCPHPSMRSADGHYHTGDLFVEVAPGAYISRGRGDDWIKSENALRCDTRAIEDNTRQTCGDLIAECIVVGNGRPSPALFVEAAEGLAMDDARLRREIIRRTRHFHSRRYLHERITSPKMVVIVSRGSLPRTATKGNVRRQAVEEKYKAELDAMFASA</sequence>
<dbReference type="Pfam" id="PF00501">
    <property type="entry name" value="AMP-binding"/>
    <property type="match status" value="1"/>
</dbReference>
<protein>
    <submittedName>
        <fullName evidence="3">Acetyl-CoA synthetase-like protein</fullName>
    </submittedName>
</protein>
<dbReference type="InterPro" id="IPR000873">
    <property type="entry name" value="AMP-dep_synth/lig_dom"/>
</dbReference>
<comment type="similarity">
    <text evidence="1">Belongs to the ATP-dependent AMP-binding enzyme family.</text>
</comment>
<dbReference type="Gene3D" id="3.40.50.12780">
    <property type="entry name" value="N-terminal domain of ligase-like"/>
    <property type="match status" value="1"/>
</dbReference>
<evidence type="ECO:0000259" key="2">
    <source>
        <dbReference type="Pfam" id="PF00501"/>
    </source>
</evidence>
<feature type="domain" description="AMP-dependent synthetase/ligase" evidence="2">
    <location>
        <begin position="36"/>
        <end position="329"/>
    </location>
</feature>
<dbReference type="SUPFAM" id="SSF56801">
    <property type="entry name" value="Acetyl-CoA synthetase-like"/>
    <property type="match status" value="1"/>
</dbReference>